<dbReference type="GO" id="GO:0006307">
    <property type="term" value="P:DNA alkylation repair"/>
    <property type="evidence" value="ECO:0007669"/>
    <property type="project" value="InterPro"/>
</dbReference>
<keyword evidence="2" id="KW-0560">Oxidoreductase</keyword>
<keyword evidence="3" id="KW-1185">Reference proteome</keyword>
<sequence length="215" mass="23641">MIPMDLFDAPTAPVQLLHDAQGGVRYWPQLLAPAVAQQCFAALRQATDWRSQRREMYDRVVEVPRLLASYRLDAPLPPGLPLQALLAAVQAVLPAPYNAVGLNLYRDGRDSVAMHHDKLQTLQAPYPIALVSLGATRRMQLRAKHGNTRAIAVELAPGSLLAMSHASQLSHEHGIAKTARAVGERISVVFRVRPAERMAAGQHGPHWEQVQPERG</sequence>
<dbReference type="PANTHER" id="PTHR31212">
    <property type="entry name" value="ALPHA-KETOGLUTARATE-DEPENDENT DIOXYGENASE ALKB HOMOLOG 3"/>
    <property type="match status" value="1"/>
</dbReference>
<name>A0AA46C6K2_9XANT</name>
<dbReference type="EMBL" id="UIHB01000001">
    <property type="protein sequence ID" value="SUZ27384.1"/>
    <property type="molecule type" value="Genomic_DNA"/>
</dbReference>
<dbReference type="GO" id="GO:0051213">
    <property type="term" value="F:dioxygenase activity"/>
    <property type="evidence" value="ECO:0007669"/>
    <property type="project" value="UniProtKB-KW"/>
</dbReference>
<dbReference type="AlphaFoldDB" id="A0AA46C6K2"/>
<dbReference type="PANTHER" id="PTHR31212:SF4">
    <property type="entry name" value="ALPHA-KETOGLUTARATE-DEPENDENT DIOXYGENASE ALKB HOMOLOG 3"/>
    <property type="match status" value="1"/>
</dbReference>
<dbReference type="InterPro" id="IPR027450">
    <property type="entry name" value="AlkB-like"/>
</dbReference>
<keyword evidence="2" id="KW-0223">Dioxygenase</keyword>
<reference evidence="2 3" key="1">
    <citation type="submission" date="2018-06" db="EMBL/GenBank/DDBJ databases">
        <authorList>
            <person name="Pothier F. J."/>
        </authorList>
    </citation>
    <scope>NUCLEOTIDE SEQUENCE [LARGE SCALE GENOMIC DNA]</scope>
    <source>
        <strain evidence="2 3">CPBF 424</strain>
    </source>
</reference>
<accession>A0AA46C6K2</accession>
<evidence type="ECO:0000313" key="2">
    <source>
        <dbReference type="EMBL" id="SUZ27384.1"/>
    </source>
</evidence>
<evidence type="ECO:0000259" key="1">
    <source>
        <dbReference type="PROSITE" id="PS51471"/>
    </source>
</evidence>
<comment type="caution">
    <text evidence="2">The sequence shown here is derived from an EMBL/GenBank/DDBJ whole genome shotgun (WGS) entry which is preliminary data.</text>
</comment>
<dbReference type="Gene3D" id="2.60.120.590">
    <property type="entry name" value="Alpha-ketoglutarate-dependent dioxygenase AlkB-like"/>
    <property type="match status" value="1"/>
</dbReference>
<dbReference type="PROSITE" id="PS51471">
    <property type="entry name" value="FE2OG_OXY"/>
    <property type="match status" value="1"/>
</dbReference>
<dbReference type="Pfam" id="PF13532">
    <property type="entry name" value="2OG-FeII_Oxy_2"/>
    <property type="match status" value="1"/>
</dbReference>
<evidence type="ECO:0000313" key="3">
    <source>
        <dbReference type="Proteomes" id="UP000254168"/>
    </source>
</evidence>
<dbReference type="InterPro" id="IPR005123">
    <property type="entry name" value="Oxoglu/Fe-dep_dioxygenase_dom"/>
</dbReference>
<organism evidence="2 3">
    <name type="scientific">Xanthomonas euroxanthea</name>
    <dbReference type="NCBI Taxonomy" id="2259622"/>
    <lineage>
        <taxon>Bacteria</taxon>
        <taxon>Pseudomonadati</taxon>
        <taxon>Pseudomonadota</taxon>
        <taxon>Gammaproteobacteria</taxon>
        <taxon>Lysobacterales</taxon>
        <taxon>Lysobacteraceae</taxon>
        <taxon>Xanthomonas</taxon>
    </lineage>
</organism>
<protein>
    <submittedName>
        <fullName evidence="2">Alpha-ketoglutarate-dependent dioxygenase AlkB</fullName>
    </submittedName>
</protein>
<proteinExistence type="predicted"/>
<dbReference type="Proteomes" id="UP000254168">
    <property type="component" value="Unassembled WGS sequence"/>
</dbReference>
<dbReference type="InterPro" id="IPR032854">
    <property type="entry name" value="ALKBH3"/>
</dbReference>
<dbReference type="InterPro" id="IPR037151">
    <property type="entry name" value="AlkB-like_sf"/>
</dbReference>
<dbReference type="SUPFAM" id="SSF51197">
    <property type="entry name" value="Clavaminate synthase-like"/>
    <property type="match status" value="1"/>
</dbReference>
<gene>
    <name evidence="2" type="ORF">CPBF424_11680</name>
</gene>
<feature type="domain" description="Fe2OG dioxygenase" evidence="1">
    <location>
        <begin position="96"/>
        <end position="194"/>
    </location>
</feature>